<dbReference type="Proteomes" id="UP001500711">
    <property type="component" value="Unassembled WGS sequence"/>
</dbReference>
<evidence type="ECO:0000313" key="2">
    <source>
        <dbReference type="EMBL" id="GAA3687406.1"/>
    </source>
</evidence>
<feature type="region of interest" description="Disordered" evidence="1">
    <location>
        <begin position="582"/>
        <end position="618"/>
    </location>
</feature>
<feature type="compositionally biased region" description="Low complexity" evidence="1">
    <location>
        <begin position="597"/>
        <end position="611"/>
    </location>
</feature>
<reference evidence="3" key="1">
    <citation type="journal article" date="2019" name="Int. J. Syst. Evol. Microbiol.">
        <title>The Global Catalogue of Microorganisms (GCM) 10K type strain sequencing project: providing services to taxonomists for standard genome sequencing and annotation.</title>
        <authorList>
            <consortium name="The Broad Institute Genomics Platform"/>
            <consortium name="The Broad Institute Genome Sequencing Center for Infectious Disease"/>
            <person name="Wu L."/>
            <person name="Ma J."/>
        </authorList>
    </citation>
    <scope>NUCLEOTIDE SEQUENCE [LARGE SCALE GENOMIC DNA]</scope>
    <source>
        <strain evidence="3">JCM 17494</strain>
    </source>
</reference>
<evidence type="ECO:0000256" key="1">
    <source>
        <dbReference type="SAM" id="MobiDB-lite"/>
    </source>
</evidence>
<evidence type="ECO:0000313" key="3">
    <source>
        <dbReference type="Proteomes" id="UP001500711"/>
    </source>
</evidence>
<organism evidence="2 3">
    <name type="scientific">Lentzea roselyniae</name>
    <dbReference type="NCBI Taxonomy" id="531940"/>
    <lineage>
        <taxon>Bacteria</taxon>
        <taxon>Bacillati</taxon>
        <taxon>Actinomycetota</taxon>
        <taxon>Actinomycetes</taxon>
        <taxon>Pseudonocardiales</taxon>
        <taxon>Pseudonocardiaceae</taxon>
        <taxon>Lentzea</taxon>
    </lineage>
</organism>
<name>A0ABP7CEJ0_9PSEU</name>
<keyword evidence="3" id="KW-1185">Reference proteome</keyword>
<gene>
    <name evidence="2" type="ORF">GCM10022267_87810</name>
</gene>
<protein>
    <submittedName>
        <fullName evidence="2">Uncharacterized protein</fullName>
    </submittedName>
</protein>
<dbReference type="EMBL" id="BAABBE010000060">
    <property type="protein sequence ID" value="GAA3687406.1"/>
    <property type="molecule type" value="Genomic_DNA"/>
</dbReference>
<proteinExistence type="predicted"/>
<sequence length="891" mass="94236">MTDMVILARNRDSGGGDNGLTKHTIGNALVVYPVGNMTKTAQDLALTVTADTENDLVVVDLPASSPISMWESVAQVLPKRRRGVRLVIGGRSRETAALAGHWLAERLKRTVLVPDGQVVRGAGGSLLVHSGHGNSGWVRCTPGKPPKFDSKRFPKPSWESGIVQENFPTSARGLAEQLPSGIWIRPIGDNPQLRRQRQRLVETMPLQPEHITVVLGSPGGVPLGVDDVALMWRVLPENVRARVRFVQFGPMSVPRGELGQVLADALGREIVFYSGMPVGPAAAPEIFTVRDDGSLGWHAHAREMSYQPRLSDEEAPKVPSVVSHRAPVPGSQEISPGVYWYSVDAVVEVIQSGLLVRPLMATKSVDAIRSLPADPVTHNVMYDAEDDAELDRMRFLAEDLVHRLSNSVRTMSRVLSGRGVLREHAKPDFSPASAGLFPGTTISGGIFQSGEQAPVASLYAPTERTVVIQAVGAPTVQAAAEPVAPDWTQPGRVGAEPATVQVAAGPEIAVPSAPPSADVLMSPPAPPSGPMAPPIMPSASVAAPVPHSAPMAPPVVSSAATAPPVAPSAPVAPPVLESSPAAFDAPVRPPGLGGGLEVPPIGTPAAESETPAPEPVAVPVPAPAIARLQPVPSPEATGLLPKRGIEDERAWLRRNLAGEFGVMSNSVARILSEHPGLQGALSNGSSEVITDAVAVQLYLTTRGKAVDDALRTGAVGPHVPFARCVVAGLSRLPSHRGPAVFTASLTPGQWDLYRNHKLFTEWGFLHALTAPAVESAGDVDVLVWSMTARRTRLLEGADGVLERVLFVPGTSFKVLEMTEPQTDGGRGRILLRELTSIEIDAEGRVDPNRISLDELALNSLRRQIEQWAESAPSVQLDPVSADRFGALPGLA</sequence>
<dbReference type="Gene3D" id="3.90.176.10">
    <property type="entry name" value="Toxin ADP-ribosyltransferase, Chain A, domain 1"/>
    <property type="match status" value="1"/>
</dbReference>
<comment type="caution">
    <text evidence="2">The sequence shown here is derived from an EMBL/GenBank/DDBJ whole genome shotgun (WGS) entry which is preliminary data.</text>
</comment>
<accession>A0ABP7CEJ0</accession>